<dbReference type="AlphaFoldDB" id="A0AAN7UGG7"/>
<dbReference type="Proteomes" id="UP001305414">
    <property type="component" value="Unassembled WGS sequence"/>
</dbReference>
<dbReference type="EMBL" id="JAWHQM010000008">
    <property type="protein sequence ID" value="KAK5628224.1"/>
    <property type="molecule type" value="Genomic_DNA"/>
</dbReference>
<evidence type="ECO:0000313" key="1">
    <source>
        <dbReference type="EMBL" id="KAK5628224.1"/>
    </source>
</evidence>
<organism evidence="1 2">
    <name type="scientific">Xylaria bambusicola</name>
    <dbReference type="NCBI Taxonomy" id="326684"/>
    <lineage>
        <taxon>Eukaryota</taxon>
        <taxon>Fungi</taxon>
        <taxon>Dikarya</taxon>
        <taxon>Ascomycota</taxon>
        <taxon>Pezizomycotina</taxon>
        <taxon>Sordariomycetes</taxon>
        <taxon>Xylariomycetidae</taxon>
        <taxon>Xylariales</taxon>
        <taxon>Xylariaceae</taxon>
        <taxon>Xylaria</taxon>
    </lineage>
</organism>
<evidence type="ECO:0000313" key="2">
    <source>
        <dbReference type="Proteomes" id="UP001305414"/>
    </source>
</evidence>
<comment type="caution">
    <text evidence="1">The sequence shown here is derived from an EMBL/GenBank/DDBJ whole genome shotgun (WGS) entry which is preliminary data.</text>
</comment>
<accession>A0AAN7UGG7</accession>
<sequence>MINLEASYPGSQEHECQAALDGHPNRTRAQKRIGDDELQAQPDCVAVEYPYFLLTWPGQLINTSRGKTVAAD</sequence>
<gene>
    <name evidence="1" type="ORF">RRF57_003939</name>
</gene>
<keyword evidence="2" id="KW-1185">Reference proteome</keyword>
<name>A0AAN7UGG7_9PEZI</name>
<protein>
    <submittedName>
        <fullName evidence="1">Uncharacterized protein</fullName>
    </submittedName>
</protein>
<reference evidence="1 2" key="1">
    <citation type="submission" date="2023-10" db="EMBL/GenBank/DDBJ databases">
        <title>Draft genome sequence of Xylaria bambusicola isolate GMP-LS, the root and basal stem rot pathogen of sugarcane in Indonesia.</title>
        <authorList>
            <person name="Selvaraj P."/>
            <person name="Muralishankar V."/>
            <person name="Muruganantham S."/>
            <person name="Sp S."/>
            <person name="Haryani S."/>
            <person name="Lau K.J.X."/>
            <person name="Naqvi N.I."/>
        </authorList>
    </citation>
    <scope>NUCLEOTIDE SEQUENCE [LARGE SCALE GENOMIC DNA]</scope>
    <source>
        <strain evidence="1">GMP-LS</strain>
    </source>
</reference>
<proteinExistence type="predicted"/>